<dbReference type="PANTHER" id="PTHR16193:SF0">
    <property type="entry name" value="TETRATRICOPEPTIDE REPEAT PROTEIN 27"/>
    <property type="match status" value="1"/>
</dbReference>
<organism evidence="5 6">
    <name type="scientific">Malassezia brasiliensis</name>
    <dbReference type="NCBI Taxonomy" id="1821822"/>
    <lineage>
        <taxon>Eukaryota</taxon>
        <taxon>Fungi</taxon>
        <taxon>Dikarya</taxon>
        <taxon>Basidiomycota</taxon>
        <taxon>Ustilaginomycotina</taxon>
        <taxon>Malasseziomycetes</taxon>
        <taxon>Malasseziales</taxon>
        <taxon>Malasseziaceae</taxon>
        <taxon>Malassezia</taxon>
    </lineage>
</organism>
<name>A0AAF0DVR5_9BASI</name>
<feature type="region of interest" description="Disordered" evidence="4">
    <location>
        <begin position="704"/>
        <end position="733"/>
    </location>
</feature>
<feature type="repeat" description="TPR" evidence="3">
    <location>
        <begin position="641"/>
        <end position="674"/>
    </location>
</feature>
<evidence type="ECO:0000313" key="5">
    <source>
        <dbReference type="EMBL" id="WFC94915.1"/>
    </source>
</evidence>
<feature type="compositionally biased region" description="Basic and acidic residues" evidence="4">
    <location>
        <begin position="306"/>
        <end position="317"/>
    </location>
</feature>
<gene>
    <name evidence="5" type="ORF">MBRA1_001553</name>
</gene>
<evidence type="ECO:0008006" key="7">
    <source>
        <dbReference type="Google" id="ProtNLM"/>
    </source>
</evidence>
<protein>
    <recommendedName>
        <fullName evidence="7">TPR-like protein</fullName>
    </recommendedName>
</protein>
<dbReference type="Pfam" id="PF13181">
    <property type="entry name" value="TPR_8"/>
    <property type="match status" value="2"/>
</dbReference>
<evidence type="ECO:0000256" key="1">
    <source>
        <dbReference type="ARBA" id="ARBA00022737"/>
    </source>
</evidence>
<evidence type="ECO:0000256" key="4">
    <source>
        <dbReference type="SAM" id="MobiDB-lite"/>
    </source>
</evidence>
<dbReference type="Proteomes" id="UP001216638">
    <property type="component" value="Chromosome 2"/>
</dbReference>
<keyword evidence="1" id="KW-0677">Repeat</keyword>
<dbReference type="InterPro" id="IPR011990">
    <property type="entry name" value="TPR-like_helical_dom_sf"/>
</dbReference>
<dbReference type="InterPro" id="IPR044244">
    <property type="entry name" value="TTC27/Emw1"/>
</dbReference>
<evidence type="ECO:0000256" key="2">
    <source>
        <dbReference type="ARBA" id="ARBA00022803"/>
    </source>
</evidence>
<dbReference type="PANTHER" id="PTHR16193">
    <property type="entry name" value="TETRATRICOPEPTIDE REPEAT PROTEIN 27"/>
    <property type="match status" value="1"/>
</dbReference>
<evidence type="ECO:0000313" key="6">
    <source>
        <dbReference type="Proteomes" id="UP001216638"/>
    </source>
</evidence>
<dbReference type="PROSITE" id="PS50005">
    <property type="entry name" value="TPR"/>
    <property type="match status" value="2"/>
</dbReference>
<dbReference type="Gene3D" id="1.25.40.10">
    <property type="entry name" value="Tetratricopeptide repeat domain"/>
    <property type="match status" value="1"/>
</dbReference>
<dbReference type="SUPFAM" id="SSF48452">
    <property type="entry name" value="TPR-like"/>
    <property type="match status" value="1"/>
</dbReference>
<keyword evidence="2 3" id="KW-0802">TPR repeat</keyword>
<dbReference type="AlphaFoldDB" id="A0AAF0DVR5"/>
<feature type="repeat" description="TPR" evidence="3">
    <location>
        <begin position="607"/>
        <end position="640"/>
    </location>
</feature>
<sequence length="987" mass="110524">MATTWTTPDHAEWQLIRGDARGDVHPLAKQVIEGEFAAILRSAPSLHWLAQIAERLQPLTHATVADQGNEVRAWYSRTIQIKKEDVFTALCVAIASLHTFVQLNWTGPDLDVTPTALLRASAPKFFPLRSLDAEEDGDEEYGRQVQAACLELLTKHGEPAYHLSDAPFFLVFSLELLRALESMRAYEQVVTLPWWQLRAGEVHRRILDENVAYETDVLKRVEALAAECHARGNDKPSEKYAWQNLESRAILEVALACQRAGMDREASELFVDAAKANGLAYELTGALGKRTKFQKEDKTQLVLLAESREAGADRSEETSSGTTPSEKRVAPDNLGWKASIDPETQVEHQPATYVLNDDTLLEKTKFTSTEPNAAQGGLSHLQPGAQPPLAVTDQCTLLGLCLNIHNTQPAHGLTAEQMGAFVDRILSHPLNWSVHTMALLLRSRLEANRTRTVERSALQLQALIDQMPTADSSLRERLRFFHALDLPARWEMQAELARRFVSLGVLRSALEIFERIELWEEVVQCLGLLGRQAEAVEVLRDLLEGRKLEADVKLEQKRIANMASQVRAGRFARAREGKLWCLLGDLEPEVCREHYLRAWEVSQSSSPRAARSLGGFYFASQDYAAAIEWLRRAVRINAVFSRSWFMLGCAYMRQEQWLEAAASFRKCTALEEEDGESWNNLASCYLRMHQSQVSQLDKVLENDEDDASSIHSGSTAQDSGIEVDSDDESAVRPSDTTGYELRLLAHKALGVALKYTFESWRVWSNYMMISVDVGMLNEAARALTRVVEIRAREVSLNGAASLQDEIVDFAVLQRLVDAVTRAPSKEEDAVADDAPAGGRVVHNPNEGHGLRPAVQRLFEQTLLPLFSTDPAVLQSYAKFLFWCGEYRKMLDARIKSFRFGLGASDATETVTDVEAFRLAARELDDLVDALENIGARPASPGSTEEAMPDHKFQARTLVRNFLARTRDSFEDEEAYESLKERLAELRP</sequence>
<reference evidence="5" key="1">
    <citation type="submission" date="2023-03" db="EMBL/GenBank/DDBJ databases">
        <title>Mating type loci evolution in Malassezia.</title>
        <authorList>
            <person name="Coelho M.A."/>
        </authorList>
    </citation>
    <scope>NUCLEOTIDE SEQUENCE</scope>
    <source>
        <strain evidence="5">CBS 14135</strain>
    </source>
</reference>
<feature type="compositionally biased region" description="Polar residues" evidence="4">
    <location>
        <begin position="709"/>
        <end position="718"/>
    </location>
</feature>
<dbReference type="SMART" id="SM00028">
    <property type="entry name" value="TPR"/>
    <property type="match status" value="3"/>
</dbReference>
<accession>A0AAF0DVR5</accession>
<keyword evidence="6" id="KW-1185">Reference proteome</keyword>
<dbReference type="EMBL" id="CP119952">
    <property type="protein sequence ID" value="WFC94915.1"/>
    <property type="molecule type" value="Genomic_DNA"/>
</dbReference>
<proteinExistence type="predicted"/>
<evidence type="ECO:0000256" key="3">
    <source>
        <dbReference type="PROSITE-ProRule" id="PRU00339"/>
    </source>
</evidence>
<dbReference type="InterPro" id="IPR019734">
    <property type="entry name" value="TPR_rpt"/>
</dbReference>
<feature type="region of interest" description="Disordered" evidence="4">
    <location>
        <begin position="305"/>
        <end position="333"/>
    </location>
</feature>